<dbReference type="Proteomes" id="UP001165960">
    <property type="component" value="Unassembled WGS sequence"/>
</dbReference>
<evidence type="ECO:0000313" key="1">
    <source>
        <dbReference type="EMBL" id="KAJ9063306.1"/>
    </source>
</evidence>
<keyword evidence="1" id="KW-0808">Transferase</keyword>
<dbReference type="EC" id="2.5.1.60" evidence="1"/>
<name>A0ACC2SMC1_9FUNG</name>
<accession>A0ACC2SMC1</accession>
<dbReference type="EMBL" id="QTSX02004974">
    <property type="protein sequence ID" value="KAJ9063306.1"/>
    <property type="molecule type" value="Genomic_DNA"/>
</dbReference>
<organism evidence="1 2">
    <name type="scientific">Entomophthora muscae</name>
    <dbReference type="NCBI Taxonomy" id="34485"/>
    <lineage>
        <taxon>Eukaryota</taxon>
        <taxon>Fungi</taxon>
        <taxon>Fungi incertae sedis</taxon>
        <taxon>Zoopagomycota</taxon>
        <taxon>Entomophthoromycotina</taxon>
        <taxon>Entomophthoromycetes</taxon>
        <taxon>Entomophthorales</taxon>
        <taxon>Entomophthoraceae</taxon>
        <taxon>Entomophthora</taxon>
    </lineage>
</organism>
<comment type="caution">
    <text evidence="1">The sequence shown here is derived from an EMBL/GenBank/DDBJ whole genome shotgun (WGS) entry which is preliminary data.</text>
</comment>
<keyword evidence="2" id="KW-1185">Reference proteome</keyword>
<evidence type="ECO:0000313" key="2">
    <source>
        <dbReference type="Proteomes" id="UP001165960"/>
    </source>
</evidence>
<reference evidence="1" key="1">
    <citation type="submission" date="2022-04" db="EMBL/GenBank/DDBJ databases">
        <title>Genome of the entomopathogenic fungus Entomophthora muscae.</title>
        <authorList>
            <person name="Elya C."/>
            <person name="Lovett B.R."/>
            <person name="Lee E."/>
            <person name="Macias A.M."/>
            <person name="Hajek A.E."/>
            <person name="De Bivort B.L."/>
            <person name="Kasson M.T."/>
            <person name="De Fine Licht H.H."/>
            <person name="Stajich J.E."/>
        </authorList>
    </citation>
    <scope>NUCLEOTIDE SEQUENCE</scope>
    <source>
        <strain evidence="1">Berkeley</strain>
    </source>
</reference>
<gene>
    <name evidence="1" type="primary">BET2_1</name>
    <name evidence="1" type="ORF">DSO57_1001743</name>
</gene>
<proteinExistence type="predicted"/>
<protein>
    <submittedName>
        <fullName evidence="1">Rab geranylgeranyltransferase</fullName>
        <ecNumber evidence="1">2.5.1.60</ecNumber>
    </submittedName>
</protein>
<sequence length="364" mass="40131">MESEKVNVDPEKELLVDKHVDFIRKLDQQKESLEYWHSEHLRLSGVYWGVTALALMGRLEDTFSREEVLAYVVSCYHPEVGGFGGHPGHDAHLLYTLSALQILAIYATSDGSSEKPILAVGPIDIEKVADFIAGLQDPKTGAFFGDEWGETDTRFTYAALNALALLGRLTRIDLCAASQSLLETQNPDGGFGAHPGSESHAGQIFTCVAGLAILGQLDIMDSEIHSTRDRLAWWLCERQLECGGLNGRPEKKEDVCYSWWVLSALQTLGRVNWINKDKLVAFILKCQDPAGGFSDRPGNVGDVFHTLFGLTGLSLLGDPRLKPVDPVFCLPQYTVQRLGLEWAASHYALHPEVEPPSIAKMALE</sequence>